<name>A0AAV7QXI0_PLEWA</name>
<dbReference type="Proteomes" id="UP001066276">
    <property type="component" value="Chromosome 6"/>
</dbReference>
<dbReference type="AlphaFoldDB" id="A0AAV7QXI0"/>
<evidence type="ECO:0000313" key="3">
    <source>
        <dbReference type="Proteomes" id="UP001066276"/>
    </source>
</evidence>
<evidence type="ECO:0000256" key="1">
    <source>
        <dbReference type="SAM" id="MobiDB-lite"/>
    </source>
</evidence>
<protein>
    <submittedName>
        <fullName evidence="2">Uncharacterized protein</fullName>
    </submittedName>
</protein>
<feature type="region of interest" description="Disordered" evidence="1">
    <location>
        <begin position="95"/>
        <end position="159"/>
    </location>
</feature>
<gene>
    <name evidence="2" type="ORF">NDU88_011403</name>
</gene>
<dbReference type="EMBL" id="JANPWB010000010">
    <property type="protein sequence ID" value="KAJ1145111.1"/>
    <property type="molecule type" value="Genomic_DNA"/>
</dbReference>
<accession>A0AAV7QXI0</accession>
<sequence>MGTRRDAMPTYPGWQPSRYCPEQRPTRRRETNNRASRKRHATTRHLQIGERVIIKDRKPSWKFCKLYEQGVWTISRVASTMDTARKVSKTVPDGLMVPESDIRRRTRSGLPSLAPVSEDQEPQDMRDRDPTNVPGTPSSPKVTHKRYPKSDRHDQKRPEIFRLCRKYKNAEALGSRRLPQTLGCHRWQTASAQEECPRAHRSEATIPH</sequence>
<keyword evidence="3" id="KW-1185">Reference proteome</keyword>
<proteinExistence type="predicted"/>
<feature type="compositionally biased region" description="Basic and acidic residues" evidence="1">
    <location>
        <begin position="148"/>
        <end position="159"/>
    </location>
</feature>
<organism evidence="2 3">
    <name type="scientific">Pleurodeles waltl</name>
    <name type="common">Iberian ribbed newt</name>
    <dbReference type="NCBI Taxonomy" id="8319"/>
    <lineage>
        <taxon>Eukaryota</taxon>
        <taxon>Metazoa</taxon>
        <taxon>Chordata</taxon>
        <taxon>Craniata</taxon>
        <taxon>Vertebrata</taxon>
        <taxon>Euteleostomi</taxon>
        <taxon>Amphibia</taxon>
        <taxon>Batrachia</taxon>
        <taxon>Caudata</taxon>
        <taxon>Salamandroidea</taxon>
        <taxon>Salamandridae</taxon>
        <taxon>Pleurodelinae</taxon>
        <taxon>Pleurodeles</taxon>
    </lineage>
</organism>
<feature type="region of interest" description="Disordered" evidence="1">
    <location>
        <begin position="1"/>
        <end position="44"/>
    </location>
</feature>
<comment type="caution">
    <text evidence="2">The sequence shown here is derived from an EMBL/GenBank/DDBJ whole genome shotgun (WGS) entry which is preliminary data.</text>
</comment>
<evidence type="ECO:0000313" key="2">
    <source>
        <dbReference type="EMBL" id="KAJ1145111.1"/>
    </source>
</evidence>
<reference evidence="2" key="1">
    <citation type="journal article" date="2022" name="bioRxiv">
        <title>Sequencing and chromosome-scale assembly of the giantPleurodeles waltlgenome.</title>
        <authorList>
            <person name="Brown T."/>
            <person name="Elewa A."/>
            <person name="Iarovenko S."/>
            <person name="Subramanian E."/>
            <person name="Araus A.J."/>
            <person name="Petzold A."/>
            <person name="Susuki M."/>
            <person name="Suzuki K.-i.T."/>
            <person name="Hayashi T."/>
            <person name="Toyoda A."/>
            <person name="Oliveira C."/>
            <person name="Osipova E."/>
            <person name="Leigh N.D."/>
            <person name="Simon A."/>
            <person name="Yun M.H."/>
        </authorList>
    </citation>
    <scope>NUCLEOTIDE SEQUENCE</scope>
    <source>
        <strain evidence="2">20211129_DDA</strain>
        <tissue evidence="2">Liver</tissue>
    </source>
</reference>